<dbReference type="EMBL" id="RXLQ01000001">
    <property type="protein sequence ID" value="RSZ60832.1"/>
    <property type="molecule type" value="Genomic_DNA"/>
</dbReference>
<dbReference type="OrthoDB" id="1441538at2"/>
<name>A0A430HTL9_9BURK</name>
<comment type="caution">
    <text evidence="1">The sequence shown here is derived from an EMBL/GenBank/DDBJ whole genome shotgun (WGS) entry which is preliminary data.</text>
</comment>
<dbReference type="InterPro" id="IPR027417">
    <property type="entry name" value="P-loop_NTPase"/>
</dbReference>
<dbReference type="SUPFAM" id="SSF52540">
    <property type="entry name" value="P-loop containing nucleoside triphosphate hydrolases"/>
    <property type="match status" value="1"/>
</dbReference>
<dbReference type="AlphaFoldDB" id="A0A430HTL9"/>
<sequence length="415" mass="46038">MERLLAKVNALRAVPPAPWRGRVRRVLVILTSSRSGSTVFKDALSRHPDIAALEGEMEPFLALCGNGFGHDPACASDALGRLRNPDALADNVFDGLTVACPAWAPRAELAARWCKRMLLQFPALFAAPAPYAQLRRAVEQALDEACHGAARPSARAAAQAVLERVFRHSDWRIDYYDGAAGPGKCSPFAEAAKLEEPPFVQPDPLRRRFTGDDAHTKVLLFKTPSDAYRPGLYQQLFPQAEVRYVHLSRGFAQSVNGLMDGWLSPTGFFAHDMARAGVRLRIGGYSRRRAFGRRWWKFDLPPNWPAFTCARLEEVCLNQWLSCHRAILDSGVRAHRIAFEDFLDDPGGVLDALGRWLGLALAPAPGPLPVTMATADPAPCRWHKRAALLMPMARRVAVARTMDQLGYRQDAESWR</sequence>
<dbReference type="Gene3D" id="3.40.50.300">
    <property type="entry name" value="P-loop containing nucleotide triphosphate hydrolases"/>
    <property type="match status" value="1"/>
</dbReference>
<dbReference type="RefSeq" id="WP_126072216.1">
    <property type="nucleotide sequence ID" value="NZ_CP051166.1"/>
</dbReference>
<protein>
    <recommendedName>
        <fullName evidence="3">Sulfotransferase</fullName>
    </recommendedName>
</protein>
<organism evidence="1 2">
    <name type="scientific">Massilia atriviolacea</name>
    <dbReference type="NCBI Taxonomy" id="2495579"/>
    <lineage>
        <taxon>Bacteria</taxon>
        <taxon>Pseudomonadati</taxon>
        <taxon>Pseudomonadota</taxon>
        <taxon>Betaproteobacteria</taxon>
        <taxon>Burkholderiales</taxon>
        <taxon>Oxalobacteraceae</taxon>
        <taxon>Telluria group</taxon>
        <taxon>Massilia</taxon>
    </lineage>
</organism>
<evidence type="ECO:0008006" key="3">
    <source>
        <dbReference type="Google" id="ProtNLM"/>
    </source>
</evidence>
<gene>
    <name evidence="1" type="ORF">EJB06_01450</name>
</gene>
<proteinExistence type="predicted"/>
<dbReference type="Proteomes" id="UP000278085">
    <property type="component" value="Unassembled WGS sequence"/>
</dbReference>
<reference evidence="1 2" key="1">
    <citation type="submission" date="2018-12" db="EMBL/GenBank/DDBJ databases">
        <authorList>
            <person name="Yang E."/>
        </authorList>
    </citation>
    <scope>NUCLEOTIDE SEQUENCE [LARGE SCALE GENOMIC DNA]</scope>
    <source>
        <strain evidence="1 2">SOD</strain>
    </source>
</reference>
<accession>A0A430HTL9</accession>
<keyword evidence="2" id="KW-1185">Reference proteome</keyword>
<evidence type="ECO:0000313" key="2">
    <source>
        <dbReference type="Proteomes" id="UP000278085"/>
    </source>
</evidence>
<evidence type="ECO:0000313" key="1">
    <source>
        <dbReference type="EMBL" id="RSZ60832.1"/>
    </source>
</evidence>